<protein>
    <submittedName>
        <fullName evidence="2">5914_t:CDS:1</fullName>
    </submittedName>
</protein>
<evidence type="ECO:0000313" key="2">
    <source>
        <dbReference type="EMBL" id="CAG8586594.1"/>
    </source>
</evidence>
<feature type="region of interest" description="Disordered" evidence="1">
    <location>
        <begin position="264"/>
        <end position="335"/>
    </location>
</feature>
<dbReference type="Proteomes" id="UP000789342">
    <property type="component" value="Unassembled WGS sequence"/>
</dbReference>
<dbReference type="OrthoDB" id="2429028at2759"/>
<organism evidence="2 3">
    <name type="scientific">Acaulospora morrowiae</name>
    <dbReference type="NCBI Taxonomy" id="94023"/>
    <lineage>
        <taxon>Eukaryota</taxon>
        <taxon>Fungi</taxon>
        <taxon>Fungi incertae sedis</taxon>
        <taxon>Mucoromycota</taxon>
        <taxon>Glomeromycotina</taxon>
        <taxon>Glomeromycetes</taxon>
        <taxon>Diversisporales</taxon>
        <taxon>Acaulosporaceae</taxon>
        <taxon>Acaulospora</taxon>
    </lineage>
</organism>
<keyword evidence="3" id="KW-1185">Reference proteome</keyword>
<gene>
    <name evidence="2" type="ORF">AMORRO_LOCUS7158</name>
</gene>
<name>A0A9N9C4E4_9GLOM</name>
<feature type="compositionally biased region" description="Low complexity" evidence="1">
    <location>
        <begin position="372"/>
        <end position="385"/>
    </location>
</feature>
<feature type="compositionally biased region" description="Polar residues" evidence="1">
    <location>
        <begin position="299"/>
        <end position="315"/>
    </location>
</feature>
<feature type="region of interest" description="Disordered" evidence="1">
    <location>
        <begin position="372"/>
        <end position="396"/>
    </location>
</feature>
<feature type="compositionally biased region" description="Basic and acidic residues" evidence="1">
    <location>
        <begin position="316"/>
        <end position="326"/>
    </location>
</feature>
<feature type="region of interest" description="Disordered" evidence="1">
    <location>
        <begin position="150"/>
        <end position="173"/>
    </location>
</feature>
<proteinExistence type="predicted"/>
<accession>A0A9N9C4E4</accession>
<dbReference type="AlphaFoldDB" id="A0A9N9C4E4"/>
<comment type="caution">
    <text evidence="2">The sequence shown here is derived from an EMBL/GenBank/DDBJ whole genome shotgun (WGS) entry which is preliminary data.</text>
</comment>
<feature type="compositionally biased region" description="Low complexity" evidence="1">
    <location>
        <begin position="154"/>
        <end position="167"/>
    </location>
</feature>
<dbReference type="EMBL" id="CAJVPV010005190">
    <property type="protein sequence ID" value="CAG8586594.1"/>
    <property type="molecule type" value="Genomic_DNA"/>
</dbReference>
<reference evidence="2" key="1">
    <citation type="submission" date="2021-06" db="EMBL/GenBank/DDBJ databases">
        <authorList>
            <person name="Kallberg Y."/>
            <person name="Tangrot J."/>
            <person name="Rosling A."/>
        </authorList>
    </citation>
    <scope>NUCLEOTIDE SEQUENCE</scope>
    <source>
        <strain evidence="2">CL551</strain>
    </source>
</reference>
<sequence>MPKVKSRLTSREEKCLIDIDLISPERHDFALMLLCSRILYRCQLKCFQYTRLSVNDVCNIVQCEVDKLPELLSAIGASLEANGSMSGVNHHENLMMLDFRNQLLNSVFPLDVIKNLLVAEQSSRSLRSQHEKNVRKLYRNLVNMTEDLKKFMHSSPPNSPTNTNNPSAQSSTMVTTARKRFQFRPIFFVNRYLLSTEGISDNGEEFFINPPKPVLWLPVLTNKERITQRTTSAFSLRKKTEFTKNNGPSFRPQLLRMNFVQTFGSKQDQQQQAHPRRQTNVTQHRADNRSPLSGEGRHVTSTRSQQNRLPTTTTAYEHEEYQDKSQARTSSSSDFTSVTSIGAIISHDGAPKVNNACHSPISTGNHMYSPISSPTSYASSATTPPQIVKPTPKRLPFPINTDPNIIIHPKNMTPSLNTPITPPLSSATSRSLVPLTPSLASPGTCDCSPLNFSHDFRKLCPCVMNQSNNNSKQHKSQYAAHQIQTPLATPPLFKMSFEFEGRRNSLMDHASSRCNISSSPVSLSSFSLSSPSHPSPTSTVNDYFYTSPGSITNHGNNRGHFADEF</sequence>
<evidence type="ECO:0000256" key="1">
    <source>
        <dbReference type="SAM" id="MobiDB-lite"/>
    </source>
</evidence>
<evidence type="ECO:0000313" key="3">
    <source>
        <dbReference type="Proteomes" id="UP000789342"/>
    </source>
</evidence>